<evidence type="ECO:0000313" key="1">
    <source>
        <dbReference type="EMBL" id="QNP37215.1"/>
    </source>
</evidence>
<reference evidence="1 2" key="1">
    <citation type="submission" date="2020-08" db="EMBL/GenBank/DDBJ databases">
        <title>Enterococcus faecalis SF28073 genome assembly.</title>
        <authorList>
            <person name="Duerkop B.A."/>
            <person name="Johnson C.N."/>
        </authorList>
    </citation>
    <scope>NUCLEOTIDE SEQUENCE [LARGE SCALE GENOMIC DNA]</scope>
    <source>
        <strain evidence="1 2">SF28073</strain>
    </source>
</reference>
<protein>
    <submittedName>
        <fullName evidence="1">Uncharacterized protein</fullName>
    </submittedName>
</protein>
<name>A0A1Q1FWT0_ENTFL</name>
<evidence type="ECO:0000313" key="2">
    <source>
        <dbReference type="Proteomes" id="UP000516122"/>
    </source>
</evidence>
<dbReference type="RefSeq" id="WP_002380697.1">
    <property type="nucleotide sequence ID" value="NZ_CABGKB010000008.1"/>
</dbReference>
<dbReference type="Proteomes" id="UP000516122">
    <property type="component" value="Chromosome"/>
</dbReference>
<accession>A0A1Q1FWT0</accession>
<gene>
    <name evidence="1" type="ORF">H9Q64_12175</name>
</gene>
<sequence length="104" mass="12034">MSKKEQIKKQQAQFLEIMKKVREEKDIDALAELFIEIISVYGLKMDETSALLYYVQKETLEADHNAQFLKERLKLDVKSLGIEGVLQVQRALVNTYLSNISNND</sequence>
<dbReference type="AlphaFoldDB" id="A0A1Q1FWT0"/>
<dbReference type="EMBL" id="CP060804">
    <property type="protein sequence ID" value="QNP37215.1"/>
    <property type="molecule type" value="Genomic_DNA"/>
</dbReference>
<organism evidence="1 2">
    <name type="scientific">Enterococcus faecalis</name>
    <name type="common">Streptococcus faecalis</name>
    <dbReference type="NCBI Taxonomy" id="1351"/>
    <lineage>
        <taxon>Bacteria</taxon>
        <taxon>Bacillati</taxon>
        <taxon>Bacillota</taxon>
        <taxon>Bacilli</taxon>
        <taxon>Lactobacillales</taxon>
        <taxon>Enterococcaceae</taxon>
        <taxon>Enterococcus</taxon>
    </lineage>
</organism>
<proteinExistence type="predicted"/>